<evidence type="ECO:0000256" key="5">
    <source>
        <dbReference type="SAM" id="MobiDB-lite"/>
    </source>
</evidence>
<comment type="subcellular location">
    <subcellularLocation>
        <location evidence="1">Secreted</location>
    </subcellularLocation>
</comment>
<keyword evidence="2" id="KW-0964">Secreted</keyword>
<feature type="compositionally biased region" description="Low complexity" evidence="5">
    <location>
        <begin position="39"/>
        <end position="52"/>
    </location>
</feature>
<protein>
    <submittedName>
        <fullName evidence="7">Fxriamide 1</fullName>
    </submittedName>
</protein>
<keyword evidence="6" id="KW-0732">Signal</keyword>
<dbReference type="PANTHER" id="PTHR20986:SF24">
    <property type="entry name" value="FMRFAMIDE-LIKE NEUROPEPTIDES 1"/>
    <property type="match status" value="1"/>
</dbReference>
<dbReference type="InterPro" id="IPR051041">
    <property type="entry name" value="FMRFamide-related_np"/>
</dbReference>
<evidence type="ECO:0000256" key="3">
    <source>
        <dbReference type="ARBA" id="ARBA00022815"/>
    </source>
</evidence>
<feature type="region of interest" description="Disordered" evidence="5">
    <location>
        <begin position="25"/>
        <end position="68"/>
    </location>
</feature>
<keyword evidence="3" id="KW-0027">Amidation</keyword>
<evidence type="ECO:0000256" key="1">
    <source>
        <dbReference type="ARBA" id="ARBA00004613"/>
    </source>
</evidence>
<reference evidence="7" key="1">
    <citation type="journal article" date="2017" name="Peptides">
        <title>Neuropeptides predicted from the transcriptome analysis of the gray garden slug Deroceras reticulatum.</title>
        <authorList>
            <person name="Ahn S.J."/>
            <person name="Martin R."/>
            <person name="Rao S."/>
            <person name="Choi M.Y."/>
        </authorList>
    </citation>
    <scope>NUCLEOTIDE SEQUENCE</scope>
</reference>
<dbReference type="EMBL" id="KY659294">
    <property type="protein sequence ID" value="ARS01395.1"/>
    <property type="molecule type" value="mRNA"/>
</dbReference>
<feature type="compositionally biased region" description="Polar residues" evidence="5">
    <location>
        <begin position="25"/>
        <end position="38"/>
    </location>
</feature>
<feature type="region of interest" description="Disordered" evidence="5">
    <location>
        <begin position="272"/>
        <end position="295"/>
    </location>
</feature>
<evidence type="ECO:0000256" key="6">
    <source>
        <dbReference type="SAM" id="SignalP"/>
    </source>
</evidence>
<proteinExistence type="evidence at transcript level"/>
<reference evidence="7" key="2">
    <citation type="submission" date="2017-02" db="EMBL/GenBank/DDBJ databases">
        <authorList>
            <person name="Peterson S.W."/>
        </authorList>
    </citation>
    <scope>NUCLEOTIDE SEQUENCE</scope>
</reference>
<dbReference type="GO" id="GO:0007218">
    <property type="term" value="P:neuropeptide signaling pathway"/>
    <property type="evidence" value="ECO:0007669"/>
    <property type="project" value="UniProtKB-KW"/>
</dbReference>
<dbReference type="PANTHER" id="PTHR20986">
    <property type="entry name" value="FMRFAMIDE-RELATED PEPTIDES"/>
    <property type="match status" value="1"/>
</dbReference>
<organism evidence="7">
    <name type="scientific">Deroceras reticulatum</name>
    <name type="common">Gray garden slug</name>
    <dbReference type="NCBI Taxonomy" id="145610"/>
    <lineage>
        <taxon>Eukaryota</taxon>
        <taxon>Metazoa</taxon>
        <taxon>Spiralia</taxon>
        <taxon>Lophotrochozoa</taxon>
        <taxon>Mollusca</taxon>
        <taxon>Gastropoda</taxon>
        <taxon>Heterobranchia</taxon>
        <taxon>Euthyneura</taxon>
        <taxon>Panpulmonata</taxon>
        <taxon>Eupulmonata</taxon>
        <taxon>Stylommatophora</taxon>
        <taxon>Helicina</taxon>
        <taxon>Limacoidea</taxon>
        <taxon>Agriolimacidae</taxon>
        <taxon>Deroceras</taxon>
    </lineage>
</organism>
<keyword evidence="4" id="KW-0527">Neuropeptide</keyword>
<evidence type="ECO:0000256" key="4">
    <source>
        <dbReference type="ARBA" id="ARBA00023320"/>
    </source>
</evidence>
<accession>A0A1X9WEG2</accession>
<evidence type="ECO:0000313" key="7">
    <source>
        <dbReference type="EMBL" id="ARS01395.1"/>
    </source>
</evidence>
<dbReference type="AlphaFoldDB" id="A0A1X9WEG2"/>
<dbReference type="GO" id="GO:0005576">
    <property type="term" value="C:extracellular region"/>
    <property type="evidence" value="ECO:0007669"/>
    <property type="project" value="UniProtKB-SubCell"/>
</dbReference>
<sequence>MQITRAVLWAVVVLVSSARFGVSVKSSSETDGTDTPQARSSSSRAKRMSQFSAAGQDDALPEESLHEGLEDAAARTSPCYFLPSDASQSYGFFRNGRSNSRFVRIGKAHSQPHYKRHSNFVRIGRSAAQLGNPLHRFRRTSQFVRIGKDSPNYAKIATYPCDPAYGDGYDKDYLRLARSPSNFVRIGRSEFQNGAKRASSFVRIGKNSEVDTAETPDYSDFPGQGYFGIHPESNDRDLSKRMSSFVRIGKSFEADSDLMKRVSNFVRIGKSGEDEKRGSSFVRIGKSEANGENERDKRISNFVRIGKSGLDEDTDVESSKRGSSFVRIGKMSPLDGSYPSQYSQDDSTGLFPDDRPLHVANRGSSFVRIGKMPSSAFVRIGKNSDIAEDEYKRLISG</sequence>
<name>A0A1X9WEG2_DERRE</name>
<evidence type="ECO:0000256" key="2">
    <source>
        <dbReference type="ARBA" id="ARBA00022525"/>
    </source>
</evidence>
<feature type="chain" id="PRO_5013344680" evidence="6">
    <location>
        <begin position="18"/>
        <end position="397"/>
    </location>
</feature>
<feature type="signal peptide" evidence="6">
    <location>
        <begin position="1"/>
        <end position="17"/>
    </location>
</feature>